<dbReference type="InterPro" id="IPR007111">
    <property type="entry name" value="NACHT_NTPase"/>
</dbReference>
<dbReference type="InterPro" id="IPR056884">
    <property type="entry name" value="NPHP3-like_N"/>
</dbReference>
<evidence type="ECO:0000313" key="3">
    <source>
        <dbReference type="EMBL" id="TEB27813.1"/>
    </source>
</evidence>
<dbReference type="PANTHER" id="PTHR10039:SF14">
    <property type="entry name" value="NACHT DOMAIN-CONTAINING PROTEIN"/>
    <property type="match status" value="1"/>
</dbReference>
<keyword evidence="4" id="KW-1185">Reference proteome</keyword>
<organism evidence="3 4">
    <name type="scientific">Coprinellus micaceus</name>
    <name type="common">Glistening ink-cap mushroom</name>
    <name type="synonym">Coprinus micaceus</name>
    <dbReference type="NCBI Taxonomy" id="71717"/>
    <lineage>
        <taxon>Eukaryota</taxon>
        <taxon>Fungi</taxon>
        <taxon>Dikarya</taxon>
        <taxon>Basidiomycota</taxon>
        <taxon>Agaricomycotina</taxon>
        <taxon>Agaricomycetes</taxon>
        <taxon>Agaricomycetidae</taxon>
        <taxon>Agaricales</taxon>
        <taxon>Agaricineae</taxon>
        <taxon>Psathyrellaceae</taxon>
        <taxon>Coprinellus</taxon>
    </lineage>
</organism>
<dbReference type="Pfam" id="PF24883">
    <property type="entry name" value="NPHP3_N"/>
    <property type="match status" value="1"/>
</dbReference>
<protein>
    <recommendedName>
        <fullName evidence="2">NACHT domain-containing protein</fullName>
    </recommendedName>
</protein>
<dbReference type="PROSITE" id="PS50837">
    <property type="entry name" value="NACHT"/>
    <property type="match status" value="1"/>
</dbReference>
<dbReference type="InterPro" id="IPR027417">
    <property type="entry name" value="P-loop_NTPase"/>
</dbReference>
<sequence length="497" mass="55650">MDAGRQIPSTTRSIVAKNAQVRNVAGAYHDHSTTTNVNNIQIANSGRHEMEALLRHVAHGAVHDSAERGPDAPKCHPETRTAVQKDIMGWIERGEQDDTPKRILWLSGPAGSGKTAIAGTVADECYKKGLLAASFFFSAFAGSRNRRWKKPLIPTLVYSLLQHESIVGYKEEVLAVIERDPMVFEKHLDQQLEKLILEPLRNALGLLGSQNRPKVIIVDGLDECQGNSEPDVGPGTDNPAAGSNAQQEILAALSRACAEPAFPFCIIVASRPERIIRHFFADSPSPILRIFLDDKYNPDSDIRLFLGAMFSDIRRRFNLPPGWALKDVDLLVTEASGQFIYAATVIRFLDNPRVGPPQQLLTQLLQWRSLNDSKPFAPLDLLYHRILRTSPDPLLAVKWIRFIDTPSHAWSFPLHLKYMLESYPGETEHVLGTLTSLVELEGENGEPSFRFYHKSLLDFLGDPRRSSDLHVDMGGAECFIVDRHYETLKGAYWVYIF</sequence>
<dbReference type="Gene3D" id="3.40.50.300">
    <property type="entry name" value="P-loop containing nucleotide triphosphate hydrolases"/>
    <property type="match status" value="1"/>
</dbReference>
<dbReference type="Proteomes" id="UP000298030">
    <property type="component" value="Unassembled WGS sequence"/>
</dbReference>
<evidence type="ECO:0000313" key="4">
    <source>
        <dbReference type="Proteomes" id="UP000298030"/>
    </source>
</evidence>
<proteinExistence type="predicted"/>
<name>A0A4Y7T0Y7_COPMI</name>
<gene>
    <name evidence="3" type="ORF">FA13DRAFT_858134</name>
</gene>
<accession>A0A4Y7T0Y7</accession>
<dbReference type="STRING" id="71717.A0A4Y7T0Y7"/>
<dbReference type="AlphaFoldDB" id="A0A4Y7T0Y7"/>
<dbReference type="EMBL" id="QPFP01000037">
    <property type="protein sequence ID" value="TEB27813.1"/>
    <property type="molecule type" value="Genomic_DNA"/>
</dbReference>
<keyword evidence="1" id="KW-0677">Repeat</keyword>
<reference evidence="3 4" key="1">
    <citation type="journal article" date="2019" name="Nat. Ecol. Evol.">
        <title>Megaphylogeny resolves global patterns of mushroom evolution.</title>
        <authorList>
            <person name="Varga T."/>
            <person name="Krizsan K."/>
            <person name="Foldi C."/>
            <person name="Dima B."/>
            <person name="Sanchez-Garcia M."/>
            <person name="Sanchez-Ramirez S."/>
            <person name="Szollosi G.J."/>
            <person name="Szarkandi J.G."/>
            <person name="Papp V."/>
            <person name="Albert L."/>
            <person name="Andreopoulos W."/>
            <person name="Angelini C."/>
            <person name="Antonin V."/>
            <person name="Barry K.W."/>
            <person name="Bougher N.L."/>
            <person name="Buchanan P."/>
            <person name="Buyck B."/>
            <person name="Bense V."/>
            <person name="Catcheside P."/>
            <person name="Chovatia M."/>
            <person name="Cooper J."/>
            <person name="Damon W."/>
            <person name="Desjardin D."/>
            <person name="Finy P."/>
            <person name="Geml J."/>
            <person name="Haridas S."/>
            <person name="Hughes K."/>
            <person name="Justo A."/>
            <person name="Karasinski D."/>
            <person name="Kautmanova I."/>
            <person name="Kiss B."/>
            <person name="Kocsube S."/>
            <person name="Kotiranta H."/>
            <person name="LaButti K.M."/>
            <person name="Lechner B.E."/>
            <person name="Liimatainen K."/>
            <person name="Lipzen A."/>
            <person name="Lukacs Z."/>
            <person name="Mihaltcheva S."/>
            <person name="Morgado L.N."/>
            <person name="Niskanen T."/>
            <person name="Noordeloos M.E."/>
            <person name="Ohm R.A."/>
            <person name="Ortiz-Santana B."/>
            <person name="Ovrebo C."/>
            <person name="Racz N."/>
            <person name="Riley R."/>
            <person name="Savchenko A."/>
            <person name="Shiryaev A."/>
            <person name="Soop K."/>
            <person name="Spirin V."/>
            <person name="Szebenyi C."/>
            <person name="Tomsovsky M."/>
            <person name="Tulloss R.E."/>
            <person name="Uehling J."/>
            <person name="Grigoriev I.V."/>
            <person name="Vagvolgyi C."/>
            <person name="Papp T."/>
            <person name="Martin F.M."/>
            <person name="Miettinen O."/>
            <person name="Hibbett D.S."/>
            <person name="Nagy L.G."/>
        </authorList>
    </citation>
    <scope>NUCLEOTIDE SEQUENCE [LARGE SCALE GENOMIC DNA]</scope>
    <source>
        <strain evidence="3 4">FP101781</strain>
    </source>
</reference>
<feature type="domain" description="NACHT" evidence="2">
    <location>
        <begin position="102"/>
        <end position="272"/>
    </location>
</feature>
<evidence type="ECO:0000256" key="1">
    <source>
        <dbReference type="ARBA" id="ARBA00022737"/>
    </source>
</evidence>
<evidence type="ECO:0000259" key="2">
    <source>
        <dbReference type="PROSITE" id="PS50837"/>
    </source>
</evidence>
<dbReference type="SUPFAM" id="SSF52540">
    <property type="entry name" value="P-loop containing nucleoside triphosphate hydrolases"/>
    <property type="match status" value="1"/>
</dbReference>
<dbReference type="OrthoDB" id="3014077at2759"/>
<dbReference type="PANTHER" id="PTHR10039">
    <property type="entry name" value="AMELOGENIN"/>
    <property type="match status" value="1"/>
</dbReference>
<comment type="caution">
    <text evidence="3">The sequence shown here is derived from an EMBL/GenBank/DDBJ whole genome shotgun (WGS) entry which is preliminary data.</text>
</comment>